<dbReference type="HOGENOM" id="CLU_885396_0_0_10"/>
<dbReference type="AlphaFoldDB" id="D2QCM8"/>
<evidence type="ECO:0008006" key="4">
    <source>
        <dbReference type="Google" id="ProtNLM"/>
    </source>
</evidence>
<protein>
    <recommendedName>
        <fullName evidence="4">DUF3592 domain-containing protein</fullName>
    </recommendedName>
</protein>
<accession>D2QCM8</accession>
<gene>
    <name evidence="2" type="ordered locus">Slin_1988</name>
</gene>
<feature type="transmembrane region" description="Helical" evidence="1">
    <location>
        <begin position="21"/>
        <end position="42"/>
    </location>
</feature>
<evidence type="ECO:0000313" key="3">
    <source>
        <dbReference type="Proteomes" id="UP000002028"/>
    </source>
</evidence>
<reference evidence="2 3" key="1">
    <citation type="journal article" date="2010" name="Stand. Genomic Sci.">
        <title>Complete genome sequence of Spirosoma linguale type strain (1).</title>
        <authorList>
            <person name="Lail K."/>
            <person name="Sikorski J."/>
            <person name="Saunders E."/>
            <person name="Lapidus A."/>
            <person name="Glavina Del Rio T."/>
            <person name="Copeland A."/>
            <person name="Tice H."/>
            <person name="Cheng J.-F."/>
            <person name="Lucas S."/>
            <person name="Nolan M."/>
            <person name="Bruce D."/>
            <person name="Goodwin L."/>
            <person name="Pitluck S."/>
            <person name="Ivanova N."/>
            <person name="Mavromatis K."/>
            <person name="Ovchinnikova G."/>
            <person name="Pati A."/>
            <person name="Chen A."/>
            <person name="Palaniappan K."/>
            <person name="Land M."/>
            <person name="Hauser L."/>
            <person name="Chang Y.-J."/>
            <person name="Jeffries C.D."/>
            <person name="Chain P."/>
            <person name="Brettin T."/>
            <person name="Detter J.C."/>
            <person name="Schuetze A."/>
            <person name="Rohde M."/>
            <person name="Tindall B.J."/>
            <person name="Goeker M."/>
            <person name="Bristow J."/>
            <person name="Eisen J.A."/>
            <person name="Markowitz V."/>
            <person name="Hugenholtz P."/>
            <person name="Kyrpides N.C."/>
            <person name="Klenk H.-P."/>
            <person name="Chen F."/>
        </authorList>
    </citation>
    <scope>NUCLEOTIDE SEQUENCE [LARGE SCALE GENOMIC DNA]</scope>
    <source>
        <strain evidence="3">ATCC 33905 / DSM 74 / LMG 10896 / Claus 1</strain>
    </source>
</reference>
<proteinExistence type="predicted"/>
<name>D2QCM8_SPILD</name>
<dbReference type="Proteomes" id="UP000002028">
    <property type="component" value="Chromosome"/>
</dbReference>
<organism evidence="2 3">
    <name type="scientific">Spirosoma linguale (strain ATCC 33905 / DSM 74 / LMG 10896 / Claus 1)</name>
    <dbReference type="NCBI Taxonomy" id="504472"/>
    <lineage>
        <taxon>Bacteria</taxon>
        <taxon>Pseudomonadati</taxon>
        <taxon>Bacteroidota</taxon>
        <taxon>Cytophagia</taxon>
        <taxon>Cytophagales</taxon>
        <taxon>Cytophagaceae</taxon>
        <taxon>Spirosoma</taxon>
    </lineage>
</organism>
<feature type="transmembrane region" description="Helical" evidence="1">
    <location>
        <begin position="155"/>
        <end position="178"/>
    </location>
</feature>
<feature type="transmembrane region" description="Helical" evidence="1">
    <location>
        <begin position="292"/>
        <end position="310"/>
    </location>
</feature>
<sequence length="314" mass="35913">MVQINTLSLMFRQIVTALGRLYSFVASVVVALLLGVATWGMWHYYRDVYVQDEFLKKGVATTVLVTQAEPQQRSWQDLFSNSTYLTVGYKGKAYSCRYVMDSGYVDTGDRVKLLYHSEYDAFRQAHAVLTFNESNRKSRLIGWSSIRDFTPLHRLLLLCLLLSAASFFFISGLVVCILPIPFLQTIARFILVVALGCAAVFYTYDIITYFRYYQQLKTAGHAISVPVLSTNRTTHGRKYSWYEYEATIQHRGRERVIPISEDEFDKATPASSMMVRYNASVDDLMSVGYTPTYGLMVVPLFFGLLVFLLIRPVR</sequence>
<dbReference type="KEGG" id="sli:Slin_1988"/>
<dbReference type="RefSeq" id="WP_012926581.1">
    <property type="nucleotide sequence ID" value="NC_013730.1"/>
</dbReference>
<dbReference type="EMBL" id="CP001769">
    <property type="protein sequence ID" value="ADB38033.1"/>
    <property type="molecule type" value="Genomic_DNA"/>
</dbReference>
<keyword evidence="3" id="KW-1185">Reference proteome</keyword>
<keyword evidence="1" id="KW-0812">Transmembrane</keyword>
<evidence type="ECO:0000313" key="2">
    <source>
        <dbReference type="EMBL" id="ADB38033.1"/>
    </source>
</evidence>
<evidence type="ECO:0000256" key="1">
    <source>
        <dbReference type="SAM" id="Phobius"/>
    </source>
</evidence>
<dbReference type="eggNOG" id="ENOG5033VQH">
    <property type="taxonomic scope" value="Bacteria"/>
</dbReference>
<keyword evidence="1" id="KW-1133">Transmembrane helix</keyword>
<feature type="transmembrane region" description="Helical" evidence="1">
    <location>
        <begin position="185"/>
        <end position="204"/>
    </location>
</feature>
<keyword evidence="1" id="KW-0472">Membrane</keyword>